<keyword evidence="1" id="KW-0378">Hydrolase</keyword>
<gene>
    <name evidence="3" type="ORF">SAMN06273572_10119</name>
</gene>
<dbReference type="InterPro" id="IPR029058">
    <property type="entry name" value="AB_hydrolase_fold"/>
</dbReference>
<evidence type="ECO:0000256" key="1">
    <source>
        <dbReference type="ARBA" id="ARBA00022801"/>
    </source>
</evidence>
<proteinExistence type="predicted"/>
<dbReference type="AlphaFoldDB" id="A0A2C9CLQ4"/>
<organism evidence="3 4">
    <name type="scientific">Pontivivens marinum</name>
    <dbReference type="NCBI Taxonomy" id="1690039"/>
    <lineage>
        <taxon>Bacteria</taxon>
        <taxon>Pseudomonadati</taxon>
        <taxon>Pseudomonadota</taxon>
        <taxon>Alphaproteobacteria</taxon>
        <taxon>Rhodobacterales</taxon>
        <taxon>Paracoccaceae</taxon>
        <taxon>Pontivivens</taxon>
    </lineage>
</organism>
<keyword evidence="4" id="KW-1185">Reference proteome</keyword>
<evidence type="ECO:0000313" key="4">
    <source>
        <dbReference type="Proteomes" id="UP000220034"/>
    </source>
</evidence>
<dbReference type="OrthoDB" id="9771666at2"/>
<reference evidence="4" key="1">
    <citation type="submission" date="2017-09" db="EMBL/GenBank/DDBJ databases">
        <authorList>
            <person name="Varghese N."/>
            <person name="Submissions S."/>
        </authorList>
    </citation>
    <scope>NUCLEOTIDE SEQUENCE [LARGE SCALE GENOMIC DNA]</scope>
    <source>
        <strain evidence="4">C7</strain>
    </source>
</reference>
<dbReference type="Pfam" id="PF12697">
    <property type="entry name" value="Abhydrolase_6"/>
    <property type="match status" value="1"/>
</dbReference>
<dbReference type="RefSeq" id="WP_097928839.1">
    <property type="nucleotide sequence ID" value="NZ_OCTN01000001.1"/>
</dbReference>
<dbReference type="PANTHER" id="PTHR48081">
    <property type="entry name" value="AB HYDROLASE SUPERFAMILY PROTEIN C4A8.06C"/>
    <property type="match status" value="1"/>
</dbReference>
<feature type="domain" description="AB hydrolase-1" evidence="2">
    <location>
        <begin position="70"/>
        <end position="214"/>
    </location>
</feature>
<dbReference type="EMBL" id="OCTN01000001">
    <property type="protein sequence ID" value="SOH92178.1"/>
    <property type="molecule type" value="Genomic_DNA"/>
</dbReference>
<evidence type="ECO:0000259" key="2">
    <source>
        <dbReference type="Pfam" id="PF12697"/>
    </source>
</evidence>
<protein>
    <submittedName>
        <fullName evidence="3">Acetyl esterase/lipase</fullName>
    </submittedName>
</protein>
<dbReference type="InterPro" id="IPR000073">
    <property type="entry name" value="AB_hydrolase_1"/>
</dbReference>
<dbReference type="SUPFAM" id="SSF53474">
    <property type="entry name" value="alpha/beta-Hydrolases"/>
    <property type="match status" value="1"/>
</dbReference>
<dbReference type="GO" id="GO:0016787">
    <property type="term" value="F:hydrolase activity"/>
    <property type="evidence" value="ECO:0007669"/>
    <property type="project" value="UniProtKB-KW"/>
</dbReference>
<dbReference type="PANTHER" id="PTHR48081:SF33">
    <property type="entry name" value="KYNURENINE FORMAMIDASE"/>
    <property type="match status" value="1"/>
</dbReference>
<evidence type="ECO:0000313" key="3">
    <source>
        <dbReference type="EMBL" id="SOH92178.1"/>
    </source>
</evidence>
<accession>A0A2C9CLQ4</accession>
<dbReference type="Proteomes" id="UP000220034">
    <property type="component" value="Unassembled WGS sequence"/>
</dbReference>
<dbReference type="Gene3D" id="3.40.50.1820">
    <property type="entry name" value="alpha/beta hydrolase"/>
    <property type="match status" value="1"/>
</dbReference>
<dbReference type="InterPro" id="IPR050300">
    <property type="entry name" value="GDXG_lipolytic_enzyme"/>
</dbReference>
<sequence>MISDWNDAYANGAYIQGAEQFPEQWIQQAAQFREGLIAANRARLDLGYGASERERFDLFMPEGPAIGLAVFVHGGYWRMFDKSSWSHLARGAVERGYAVLIPSYTLCPQATIAEITGQIARAISQAAGMVSGPIHLSGHSAGGHLVSRMACALSPLGQGAASRLGHVLSISGLHDLRPLLKTDLNRELRLDWATATAESAALQAPRSGTRLTAWVGGDERPEFIRQSELIANIWTGCAVDTSLVVEAGRHHFDVIDGLADANSAMVDHWLSQ</sequence>
<name>A0A2C9CLQ4_9RHOB</name>